<name>A0A7C9RKQ1_9BRAD</name>
<keyword evidence="3" id="KW-1185">Reference proteome</keyword>
<feature type="domain" description="Plasmid replication protein C C-terminal" evidence="1">
    <location>
        <begin position="1"/>
        <end position="92"/>
    </location>
</feature>
<organism evidence="2 3">
    <name type="scientific">Candidatus Afipia apatlaquensis</name>
    <dbReference type="NCBI Taxonomy" id="2712852"/>
    <lineage>
        <taxon>Bacteria</taxon>
        <taxon>Pseudomonadati</taxon>
        <taxon>Pseudomonadota</taxon>
        <taxon>Alphaproteobacteria</taxon>
        <taxon>Hyphomicrobiales</taxon>
        <taxon>Nitrobacteraceae</taxon>
        <taxon>Afipia</taxon>
    </lineage>
</organism>
<accession>A0A7C9RKQ1</accession>
<protein>
    <submittedName>
        <fullName evidence="2">Replication initiation protein RepC</fullName>
    </submittedName>
</protein>
<reference evidence="2" key="1">
    <citation type="submission" date="2020-02" db="EMBL/GenBank/DDBJ databases">
        <title>Draft genome sequence of Candidatus Afipia apatlaquensis IBT-C3, a potential strain for decolorization of textile dyes.</title>
        <authorList>
            <person name="Sanchez-Reyes A."/>
            <person name="Breton-Deval L."/>
            <person name="Mangelson H."/>
            <person name="Sanchez-Flores A."/>
        </authorList>
    </citation>
    <scope>NUCLEOTIDE SEQUENCE [LARGE SCALE GENOMIC DNA]</scope>
    <source>
        <strain evidence="2">IBT-C3</strain>
    </source>
</reference>
<sequence>CTEISEYATGGISNWRDFLATAAVVRPMLGISPSAWEEAQRVMGEVQAAIVVACILERSATINSAGGYLRGLTTRAAAGEFSLGPILMAQINSKLRDMKRRA</sequence>
<feature type="non-terminal residue" evidence="2">
    <location>
        <position position="1"/>
    </location>
</feature>
<dbReference type="AlphaFoldDB" id="A0A7C9RKQ1"/>
<dbReference type="InterPro" id="IPR021760">
    <property type="entry name" value="RepC_C"/>
</dbReference>
<gene>
    <name evidence="2" type="ORF">G4V63_31525</name>
</gene>
<dbReference type="EMBL" id="JAAMRR010001616">
    <property type="protein sequence ID" value="NGX99557.1"/>
    <property type="molecule type" value="Genomic_DNA"/>
</dbReference>
<comment type="caution">
    <text evidence="2">The sequence shown here is derived from an EMBL/GenBank/DDBJ whole genome shotgun (WGS) entry which is preliminary data.</text>
</comment>
<evidence type="ECO:0000313" key="2">
    <source>
        <dbReference type="EMBL" id="NGX99557.1"/>
    </source>
</evidence>
<evidence type="ECO:0000259" key="1">
    <source>
        <dbReference type="Pfam" id="PF11800"/>
    </source>
</evidence>
<proteinExistence type="predicted"/>
<evidence type="ECO:0000313" key="3">
    <source>
        <dbReference type="Proteomes" id="UP000480266"/>
    </source>
</evidence>
<dbReference type="Proteomes" id="UP000480266">
    <property type="component" value="Unassembled WGS sequence"/>
</dbReference>
<dbReference type="Pfam" id="PF11800">
    <property type="entry name" value="RP-C_C"/>
    <property type="match status" value="1"/>
</dbReference>